<feature type="compositionally biased region" description="Basic and acidic residues" evidence="3">
    <location>
        <begin position="61"/>
        <end position="80"/>
    </location>
</feature>
<dbReference type="OrthoDB" id="10065185at2759"/>
<dbReference type="STRING" id="1353952.A0A165DPJ1"/>
<gene>
    <name evidence="5" type="ORF">CALCODRAFT_501310</name>
</gene>
<feature type="region of interest" description="Disordered" evidence="3">
    <location>
        <begin position="1"/>
        <end position="99"/>
    </location>
</feature>
<evidence type="ECO:0000259" key="4">
    <source>
        <dbReference type="PROSITE" id="PS50102"/>
    </source>
</evidence>
<feature type="domain" description="RRM" evidence="4">
    <location>
        <begin position="121"/>
        <end position="202"/>
    </location>
</feature>
<protein>
    <recommendedName>
        <fullName evidence="4">RRM domain-containing protein</fullName>
    </recommendedName>
</protein>
<feature type="compositionally biased region" description="Gly residues" evidence="3">
    <location>
        <begin position="225"/>
        <end position="238"/>
    </location>
</feature>
<dbReference type="GO" id="GO:0006397">
    <property type="term" value="P:mRNA processing"/>
    <property type="evidence" value="ECO:0007669"/>
    <property type="project" value="UniProtKB-KW"/>
</dbReference>
<dbReference type="Proteomes" id="UP000076842">
    <property type="component" value="Unassembled WGS sequence"/>
</dbReference>
<sequence length="401" mass="42153">MADEDNFDIYGDDNYENLGEEEQYDGNQYADTENNAAKESTANADGSRTIPTETTPQEANAGEKRKLEEDARPIYIKEEADNSYNNFNNNELPAKPSGSQGLQGMNMQGMNYMNPGPGSSDALYVGELQWWTTDEDVRHAIAKLGIQIDHKSITFSEHKVNGKSKGIAYIEFENADEAQKVKDWFDTNDFQGHRANVTITSSAHGNPFRTLPKPEPARDGPKGPMRGGMHGNRGGAQGNGANANPMGMNNNMGRGGGGGMGAPNAMGGGYNNFGRGGGAPNAAFFGGPQMNPMMGMNPQMMQQMMQRMAAGMGAMPGMPAMGMAGMGAMGGMGGMGNMGAGMGGRGGMNRGMGRGGMGGGMGGRGGGNFMAGGSSFSNGTQNGTQNSDDGPRKRSRMDDGY</sequence>
<dbReference type="InterPro" id="IPR034772">
    <property type="entry name" value="CPSF6/7"/>
</dbReference>
<feature type="compositionally biased region" description="Polar residues" evidence="3">
    <location>
        <begin position="374"/>
        <end position="388"/>
    </location>
</feature>
<name>A0A165DPJ1_9BASI</name>
<dbReference type="PANTHER" id="PTHR23204">
    <property type="entry name" value="CLEAVAGE AND POLYADENYLATION SPECIFIC FACTOR"/>
    <property type="match status" value="1"/>
</dbReference>
<dbReference type="GO" id="GO:0003723">
    <property type="term" value="F:RNA binding"/>
    <property type="evidence" value="ECO:0007669"/>
    <property type="project" value="UniProtKB-UniRule"/>
</dbReference>
<dbReference type="SMART" id="SM00360">
    <property type="entry name" value="RRM"/>
    <property type="match status" value="1"/>
</dbReference>
<dbReference type="SUPFAM" id="SSF54928">
    <property type="entry name" value="RNA-binding domain, RBD"/>
    <property type="match status" value="1"/>
</dbReference>
<feature type="compositionally biased region" description="Acidic residues" evidence="3">
    <location>
        <begin position="1"/>
        <end position="24"/>
    </location>
</feature>
<evidence type="ECO:0000256" key="2">
    <source>
        <dbReference type="PROSITE-ProRule" id="PRU00176"/>
    </source>
</evidence>
<organism evidence="5 6">
    <name type="scientific">Calocera cornea HHB12733</name>
    <dbReference type="NCBI Taxonomy" id="1353952"/>
    <lineage>
        <taxon>Eukaryota</taxon>
        <taxon>Fungi</taxon>
        <taxon>Dikarya</taxon>
        <taxon>Basidiomycota</taxon>
        <taxon>Agaricomycotina</taxon>
        <taxon>Dacrymycetes</taxon>
        <taxon>Dacrymycetales</taxon>
        <taxon>Dacrymycetaceae</taxon>
        <taxon>Calocera</taxon>
    </lineage>
</organism>
<dbReference type="Pfam" id="PF00076">
    <property type="entry name" value="RRM_1"/>
    <property type="match status" value="1"/>
</dbReference>
<evidence type="ECO:0000256" key="3">
    <source>
        <dbReference type="SAM" id="MobiDB-lite"/>
    </source>
</evidence>
<feature type="compositionally biased region" description="Gly residues" evidence="3">
    <location>
        <begin position="357"/>
        <end position="370"/>
    </location>
</feature>
<keyword evidence="2" id="KW-0694">RNA-binding</keyword>
<keyword evidence="6" id="KW-1185">Reference proteome</keyword>
<proteinExistence type="inferred from homology"/>
<dbReference type="EMBL" id="KV424042">
    <property type="protein sequence ID" value="KZT53256.1"/>
    <property type="molecule type" value="Genomic_DNA"/>
</dbReference>
<dbReference type="InterPro" id="IPR035979">
    <property type="entry name" value="RBD_domain_sf"/>
</dbReference>
<dbReference type="InterPro" id="IPR012677">
    <property type="entry name" value="Nucleotide-bd_a/b_plait_sf"/>
</dbReference>
<comment type="similarity">
    <text evidence="1">Belongs to the RRM CPSF6/7 family.</text>
</comment>
<dbReference type="InParanoid" id="A0A165DPJ1"/>
<evidence type="ECO:0000313" key="6">
    <source>
        <dbReference type="Proteomes" id="UP000076842"/>
    </source>
</evidence>
<dbReference type="CDD" id="cd12372">
    <property type="entry name" value="RRM_CFIm68_CFIm59"/>
    <property type="match status" value="1"/>
</dbReference>
<dbReference type="Gene3D" id="3.30.70.330">
    <property type="match status" value="1"/>
</dbReference>
<evidence type="ECO:0000256" key="1">
    <source>
        <dbReference type="ARBA" id="ARBA00006265"/>
    </source>
</evidence>
<dbReference type="PROSITE" id="PS50102">
    <property type="entry name" value="RRM"/>
    <property type="match status" value="1"/>
</dbReference>
<dbReference type="GO" id="GO:0005634">
    <property type="term" value="C:nucleus"/>
    <property type="evidence" value="ECO:0007669"/>
    <property type="project" value="UniProtKB-SubCell"/>
</dbReference>
<evidence type="ECO:0000313" key="5">
    <source>
        <dbReference type="EMBL" id="KZT53256.1"/>
    </source>
</evidence>
<dbReference type="InterPro" id="IPR000504">
    <property type="entry name" value="RRM_dom"/>
</dbReference>
<feature type="compositionally biased region" description="Basic and acidic residues" evidence="3">
    <location>
        <begin position="389"/>
        <end position="401"/>
    </location>
</feature>
<feature type="compositionally biased region" description="Polar residues" evidence="3">
    <location>
        <begin position="25"/>
        <end position="58"/>
    </location>
</feature>
<dbReference type="AlphaFoldDB" id="A0A165DPJ1"/>
<accession>A0A165DPJ1</accession>
<feature type="region of interest" description="Disordered" evidence="3">
    <location>
        <begin position="201"/>
        <end position="245"/>
    </location>
</feature>
<reference evidence="5 6" key="1">
    <citation type="journal article" date="2016" name="Mol. Biol. Evol.">
        <title>Comparative Genomics of Early-Diverging Mushroom-Forming Fungi Provides Insights into the Origins of Lignocellulose Decay Capabilities.</title>
        <authorList>
            <person name="Nagy L.G."/>
            <person name="Riley R."/>
            <person name="Tritt A."/>
            <person name="Adam C."/>
            <person name="Daum C."/>
            <person name="Floudas D."/>
            <person name="Sun H."/>
            <person name="Yadav J.S."/>
            <person name="Pangilinan J."/>
            <person name="Larsson K.H."/>
            <person name="Matsuura K."/>
            <person name="Barry K."/>
            <person name="Labutti K."/>
            <person name="Kuo R."/>
            <person name="Ohm R.A."/>
            <person name="Bhattacharya S.S."/>
            <person name="Shirouzu T."/>
            <person name="Yoshinaga Y."/>
            <person name="Martin F.M."/>
            <person name="Grigoriev I.V."/>
            <person name="Hibbett D.S."/>
        </authorList>
    </citation>
    <scope>NUCLEOTIDE SEQUENCE [LARGE SCALE GENOMIC DNA]</scope>
    <source>
        <strain evidence="5 6">HHB12733</strain>
    </source>
</reference>
<feature type="region of interest" description="Disordered" evidence="3">
    <location>
        <begin position="357"/>
        <end position="401"/>
    </location>
</feature>
<feature type="compositionally biased region" description="Polar residues" evidence="3">
    <location>
        <begin position="82"/>
        <end position="91"/>
    </location>
</feature>